<dbReference type="RefSeq" id="WP_216034746.1">
    <property type="nucleotide sequence ID" value="NZ_JAHKNG010000059.1"/>
</dbReference>
<comment type="caution">
    <text evidence="2">The sequence shown here is derived from an EMBL/GenBank/DDBJ whole genome shotgun (WGS) entry which is preliminary data.</text>
</comment>
<reference evidence="2" key="1">
    <citation type="submission" date="2021-06" db="EMBL/GenBank/DDBJ databases">
        <title>Paracoccus bacterium XHP0099 sp. nov., isolated from the surface waters of the Yellow Sea.</title>
        <authorList>
            <person name="Xue H."/>
            <person name="Zhang D."/>
        </authorList>
    </citation>
    <scope>NUCLEOTIDE SEQUENCE</scope>
    <source>
        <strain evidence="2">XHP0099</strain>
    </source>
</reference>
<evidence type="ECO:0000313" key="3">
    <source>
        <dbReference type="Proteomes" id="UP001166191"/>
    </source>
</evidence>
<evidence type="ECO:0000313" key="2">
    <source>
        <dbReference type="EMBL" id="MBU3032149.1"/>
    </source>
</evidence>
<organism evidence="2 3">
    <name type="scientific">Paracoccus marinaquae</name>
    <dbReference type="NCBI Taxonomy" id="2841926"/>
    <lineage>
        <taxon>Bacteria</taxon>
        <taxon>Pseudomonadati</taxon>
        <taxon>Pseudomonadota</taxon>
        <taxon>Alphaproteobacteria</taxon>
        <taxon>Rhodobacterales</taxon>
        <taxon>Paracoccaceae</taxon>
        <taxon>Paracoccus</taxon>
    </lineage>
</organism>
<feature type="region of interest" description="Disordered" evidence="1">
    <location>
        <begin position="245"/>
        <end position="272"/>
    </location>
</feature>
<sequence length="322" mass="36184">MSHAATNWAIQQRGLKPATKIVLWHLCDRHNPDFGCFPTQVRLAEDAEMSVSALNEHLIKLEERRLIHRVRTHDPRTHKRQATRYILGFEPGFPQDPSPETGDGDKGPEDEPGGDPTPDSGHGSISGFSAKPSPDFAQSHLRNPETNPVREPLREPVKEEEEDAQAREDRFEEFFRNLLDALGLDTDAALPAWWQGWPAREHVRRWITDLGLTEDRIVALARDSRETHPEPPDGPRALDRLMERAARTAKAPPPSEGDHRRKRKSKPGDAPRASLEEIASFYAGMVNGDGYLPSIAISNTVRNAMLERGLVTAQRLRERGVL</sequence>
<accession>A0ABS6ANS9</accession>
<dbReference type="Proteomes" id="UP001166191">
    <property type="component" value="Unassembled WGS sequence"/>
</dbReference>
<proteinExistence type="predicted"/>
<gene>
    <name evidence="2" type="ORF">KNW02_18850</name>
</gene>
<dbReference type="Pfam" id="PF13730">
    <property type="entry name" value="HTH_36"/>
    <property type="match status" value="1"/>
</dbReference>
<evidence type="ECO:0000256" key="1">
    <source>
        <dbReference type="SAM" id="MobiDB-lite"/>
    </source>
</evidence>
<name>A0ABS6ANS9_9RHOB</name>
<dbReference type="EMBL" id="JAHKNG010000059">
    <property type="protein sequence ID" value="MBU3032149.1"/>
    <property type="molecule type" value="Genomic_DNA"/>
</dbReference>
<keyword evidence="3" id="KW-1185">Reference proteome</keyword>
<feature type="region of interest" description="Disordered" evidence="1">
    <location>
        <begin position="89"/>
        <end position="166"/>
    </location>
</feature>
<protein>
    <submittedName>
        <fullName evidence="2">Helix-turn-helix domain-containing protein</fullName>
    </submittedName>
</protein>